<protein>
    <submittedName>
        <fullName evidence="2">Tripartite tricarboxylate transporter substrate binding protein</fullName>
    </submittedName>
</protein>
<proteinExistence type="inferred from homology"/>
<dbReference type="InterPro" id="IPR005064">
    <property type="entry name" value="BUG"/>
</dbReference>
<comment type="similarity">
    <text evidence="1">Belongs to the UPF0065 (bug) family.</text>
</comment>
<evidence type="ECO:0000256" key="1">
    <source>
        <dbReference type="ARBA" id="ARBA00006987"/>
    </source>
</evidence>
<accession>A0A4R5Y588</accession>
<dbReference type="AlphaFoldDB" id="A0A4R5Y588"/>
<dbReference type="Gene3D" id="3.40.190.10">
    <property type="entry name" value="Periplasmic binding protein-like II"/>
    <property type="match status" value="1"/>
</dbReference>
<dbReference type="SUPFAM" id="SSF53850">
    <property type="entry name" value="Periplasmic binding protein-like II"/>
    <property type="match status" value="1"/>
</dbReference>
<evidence type="ECO:0000313" key="2">
    <source>
        <dbReference type="EMBL" id="TDL39654.1"/>
    </source>
</evidence>
<dbReference type="OrthoDB" id="8627412at2"/>
<dbReference type="CDD" id="cd07012">
    <property type="entry name" value="PBP2_Bug_TTT"/>
    <property type="match status" value="1"/>
</dbReference>
<dbReference type="PROSITE" id="PS51257">
    <property type="entry name" value="PROKAR_LIPOPROTEIN"/>
    <property type="match status" value="1"/>
</dbReference>
<dbReference type="EMBL" id="SMZQ01000002">
    <property type="protein sequence ID" value="TDL39654.1"/>
    <property type="molecule type" value="Genomic_DNA"/>
</dbReference>
<gene>
    <name evidence="2" type="ORF">E2R57_04015</name>
</gene>
<dbReference type="PANTHER" id="PTHR42928">
    <property type="entry name" value="TRICARBOXYLATE-BINDING PROTEIN"/>
    <property type="match status" value="1"/>
</dbReference>
<organism evidence="2 3">
    <name type="scientific">Arthrobacter nitrophenolicus</name>
    <dbReference type="NCBI Taxonomy" id="683150"/>
    <lineage>
        <taxon>Bacteria</taxon>
        <taxon>Bacillati</taxon>
        <taxon>Actinomycetota</taxon>
        <taxon>Actinomycetes</taxon>
        <taxon>Micrococcales</taxon>
        <taxon>Micrococcaceae</taxon>
        <taxon>Arthrobacter</taxon>
    </lineage>
</organism>
<dbReference type="Pfam" id="PF03401">
    <property type="entry name" value="TctC"/>
    <property type="match status" value="1"/>
</dbReference>
<evidence type="ECO:0000313" key="3">
    <source>
        <dbReference type="Proteomes" id="UP000294621"/>
    </source>
</evidence>
<sequence length="326" mass="33019">MRLAGVAALVVGLVSGCSVGPGSQGGGNGAKYPDGPVEMVVTYQAGGASDQLARTLSPSLESSLGTSVIVQNVAGGSGTVGLQQVAKADSDGYSLAFIAGGPLTVQPHYGRTTYKFDDVRPVARVATAPLLLAVRSDAPWKTVQDLVAHLKKNQESFSYASTGAGNPANIAMEKFDRAAGVETKQVPFESSGEATTALLGGNVDAAAGLPSAFAASVQSGDLRILANLGDVKGAFYESVPTLKDSGYNAVTNVTNGLVAPKGVSDEVVKTLTDAVSGAIGDDEIAKKIIASGFIPDYGDGEAYSETLSAEYAETGAVLKELGLLNG</sequence>
<dbReference type="RefSeq" id="WP_133346652.1">
    <property type="nucleotide sequence ID" value="NZ_SMZQ01000002.1"/>
</dbReference>
<name>A0A4R5Y588_9MICC</name>
<reference evidence="2 3" key="1">
    <citation type="submission" date="2019-03" db="EMBL/GenBank/DDBJ databases">
        <title>Genome Sequencing and Assembly of Various Microbes Isolated from Partially Reclaimed Soil and Acid Mine Drainage (AMD) Site.</title>
        <authorList>
            <person name="Steinbock B."/>
            <person name="Bechtold R."/>
            <person name="Sevigny J.L."/>
            <person name="Thomas D."/>
            <person name="Cuthill L.R."/>
            <person name="Aveiro Johannsen E.J."/>
            <person name="Thomas K."/>
            <person name="Ghosh A."/>
        </authorList>
    </citation>
    <scope>NUCLEOTIDE SEQUENCE [LARGE SCALE GENOMIC DNA]</scope>
    <source>
        <strain evidence="2 3">S-A1</strain>
    </source>
</reference>
<comment type="caution">
    <text evidence="2">The sequence shown here is derived from an EMBL/GenBank/DDBJ whole genome shotgun (WGS) entry which is preliminary data.</text>
</comment>
<dbReference type="InterPro" id="IPR042100">
    <property type="entry name" value="Bug_dom1"/>
</dbReference>
<dbReference type="PANTHER" id="PTHR42928:SF5">
    <property type="entry name" value="BLR1237 PROTEIN"/>
    <property type="match status" value="1"/>
</dbReference>
<dbReference type="PIRSF" id="PIRSF017082">
    <property type="entry name" value="YflP"/>
    <property type="match status" value="1"/>
</dbReference>
<dbReference type="Proteomes" id="UP000294621">
    <property type="component" value="Unassembled WGS sequence"/>
</dbReference>
<dbReference type="Gene3D" id="3.40.190.150">
    <property type="entry name" value="Bordetella uptake gene, domain 1"/>
    <property type="match status" value="1"/>
</dbReference>